<dbReference type="PANTHER" id="PTHR48475">
    <property type="entry name" value="RIBONUCLEASE H"/>
    <property type="match status" value="1"/>
</dbReference>
<reference evidence="1" key="1">
    <citation type="submission" date="2018-05" db="EMBL/GenBank/DDBJ databases">
        <title>Draft genome of Mucuna pruriens seed.</title>
        <authorList>
            <person name="Nnadi N.E."/>
            <person name="Vos R."/>
            <person name="Hasami M.H."/>
            <person name="Devisetty U.K."/>
            <person name="Aguiy J.C."/>
        </authorList>
    </citation>
    <scope>NUCLEOTIDE SEQUENCE [LARGE SCALE GENOMIC DNA]</scope>
    <source>
        <strain evidence="1">JCA_2017</strain>
    </source>
</reference>
<dbReference type="GO" id="GO:0003676">
    <property type="term" value="F:nucleic acid binding"/>
    <property type="evidence" value="ECO:0007669"/>
    <property type="project" value="InterPro"/>
</dbReference>
<evidence type="ECO:0000313" key="2">
    <source>
        <dbReference type="Proteomes" id="UP000257109"/>
    </source>
</evidence>
<sequence>MLPYALHEYCTSIRTSTGATPYSLVYGTEAVLPIEVKIPSLRVLVEVELEDAEWIQSWLNQLNLIDEKQLTTLCHEQLYQKIIKSDFDKKSSYYTLEGPTKEESKRLIPKSPEWRS</sequence>
<accession>A0A371HVF9</accession>
<comment type="caution">
    <text evidence="1">The sequence shown here is derived from an EMBL/GenBank/DDBJ whole genome shotgun (WGS) entry which is preliminary data.</text>
</comment>
<evidence type="ECO:0000313" key="1">
    <source>
        <dbReference type="EMBL" id="RDY06769.1"/>
    </source>
</evidence>
<dbReference type="Gene3D" id="3.30.420.10">
    <property type="entry name" value="Ribonuclease H-like superfamily/Ribonuclease H"/>
    <property type="match status" value="1"/>
</dbReference>
<dbReference type="OrthoDB" id="1739513at2759"/>
<keyword evidence="2" id="KW-1185">Reference proteome</keyword>
<feature type="non-terminal residue" evidence="1">
    <location>
        <position position="1"/>
    </location>
</feature>
<dbReference type="EMBL" id="QJKJ01001615">
    <property type="protein sequence ID" value="RDY06769.1"/>
    <property type="molecule type" value="Genomic_DNA"/>
</dbReference>
<name>A0A371HVF9_MUCPR</name>
<dbReference type="Proteomes" id="UP000257109">
    <property type="component" value="Unassembled WGS sequence"/>
</dbReference>
<dbReference type="AlphaFoldDB" id="A0A371HVF9"/>
<gene>
    <name evidence="1" type="ORF">CR513_09195</name>
</gene>
<proteinExistence type="predicted"/>
<dbReference type="InterPro" id="IPR036397">
    <property type="entry name" value="RNaseH_sf"/>
</dbReference>
<protein>
    <submittedName>
        <fullName evidence="1">Uncharacterized protein</fullName>
    </submittedName>
</protein>
<dbReference type="PANTHER" id="PTHR48475:SF1">
    <property type="entry name" value="RNASE H TYPE-1 DOMAIN-CONTAINING PROTEIN"/>
    <property type="match status" value="1"/>
</dbReference>
<organism evidence="1 2">
    <name type="scientific">Mucuna pruriens</name>
    <name type="common">Velvet bean</name>
    <name type="synonym">Dolichos pruriens</name>
    <dbReference type="NCBI Taxonomy" id="157652"/>
    <lineage>
        <taxon>Eukaryota</taxon>
        <taxon>Viridiplantae</taxon>
        <taxon>Streptophyta</taxon>
        <taxon>Embryophyta</taxon>
        <taxon>Tracheophyta</taxon>
        <taxon>Spermatophyta</taxon>
        <taxon>Magnoliopsida</taxon>
        <taxon>eudicotyledons</taxon>
        <taxon>Gunneridae</taxon>
        <taxon>Pentapetalae</taxon>
        <taxon>rosids</taxon>
        <taxon>fabids</taxon>
        <taxon>Fabales</taxon>
        <taxon>Fabaceae</taxon>
        <taxon>Papilionoideae</taxon>
        <taxon>50 kb inversion clade</taxon>
        <taxon>NPAAA clade</taxon>
        <taxon>indigoferoid/millettioid clade</taxon>
        <taxon>Phaseoleae</taxon>
        <taxon>Mucuna</taxon>
    </lineage>
</organism>